<feature type="transmembrane region" description="Helical" evidence="4">
    <location>
        <begin position="9"/>
        <end position="28"/>
    </location>
</feature>
<dbReference type="PANTHER" id="PTHR30627">
    <property type="entry name" value="PEPTIDOGLYCAN D,D-TRANSPEPTIDASE"/>
    <property type="match status" value="1"/>
</dbReference>
<dbReference type="InterPro" id="IPR001460">
    <property type="entry name" value="PCN-bd_Tpept"/>
</dbReference>
<dbReference type="InterPro" id="IPR012338">
    <property type="entry name" value="Beta-lactam/transpept-like"/>
</dbReference>
<dbReference type="Gene3D" id="3.40.710.10">
    <property type="entry name" value="DD-peptidase/beta-lactamase superfamily"/>
    <property type="match status" value="1"/>
</dbReference>
<keyword evidence="8" id="KW-1185">Reference proteome</keyword>
<feature type="domain" description="Penicillin-binding protein transpeptidase" evidence="5">
    <location>
        <begin position="259"/>
        <end position="561"/>
    </location>
</feature>
<keyword evidence="3 4" id="KW-0472">Membrane</keyword>
<dbReference type="Proteomes" id="UP000199337">
    <property type="component" value="Unassembled WGS sequence"/>
</dbReference>
<sequence>MLELRKKRIMLSFWAMTMAFALITWHLYNIQLVEGNSYALRASQIRSQEVALEEFMRGEITDRNQVPLSGGYYANRVVVFPKLMQDQQKELEQLAQVIGQNSADLNKKARDGAFYLTLNLTSKQLQALQTTPPEGVFLLPVYIRYGDKPLAGHITGYLGKISSQEQFVLLQQNSAKNYNLGDWVGQSGLEYFYEQELKGTYPQRWARVALDARGRVINGEGLTVNTSAADPARLNVVTTIDRNIQQIVESVMDAHMQNGAVIVMKAGSGDILAMASRPGYDPSPARLGHSLAGRQGDVYVDHCTSLFQPGSVFKVVLAAAAIDLGMVDLDEHFTCLGANAGPVRCWLDGGHGRITFQQAFAESCNPVFVEIGERLGADTIIDYAGALGLSNQAIAGYPIKGDKRQNLAAIGERFNLANSSVGQGPVLVTPVQVTAMLNTIASGGLYYPPRLVAGVADDQGRFVREIKQPEPTSAISAYTAGVMQDLLREVTEVGVGTRAQVAQWGSAGKTGSAQLNNADGTVDAWFSGFTPVNNPQYVITVMVHDGSSGGATAAPVFKEIAEKIMQI</sequence>
<dbReference type="Gene3D" id="3.90.1310.10">
    <property type="entry name" value="Penicillin-binding protein 2a (Domain 2)"/>
    <property type="match status" value="1"/>
</dbReference>
<dbReference type="Pfam" id="PF03717">
    <property type="entry name" value="PBP_dimer"/>
    <property type="match status" value="1"/>
</dbReference>
<dbReference type="AlphaFoldDB" id="A0A1I2ZDS3"/>
<keyword evidence="4" id="KW-0812">Transmembrane</keyword>
<organism evidence="7 8">
    <name type="scientific">Desulfotruncus arcticus DSM 17038</name>
    <dbReference type="NCBI Taxonomy" id="1121424"/>
    <lineage>
        <taxon>Bacteria</taxon>
        <taxon>Bacillati</taxon>
        <taxon>Bacillota</taxon>
        <taxon>Clostridia</taxon>
        <taxon>Eubacteriales</taxon>
        <taxon>Desulfallaceae</taxon>
        <taxon>Desulfotruncus</taxon>
    </lineage>
</organism>
<evidence type="ECO:0000256" key="2">
    <source>
        <dbReference type="ARBA" id="ARBA00007171"/>
    </source>
</evidence>
<reference evidence="8" key="1">
    <citation type="submission" date="2016-10" db="EMBL/GenBank/DDBJ databases">
        <authorList>
            <person name="Varghese N."/>
            <person name="Submissions S."/>
        </authorList>
    </citation>
    <scope>NUCLEOTIDE SEQUENCE [LARGE SCALE GENOMIC DNA]</scope>
    <source>
        <strain evidence="8">DSM 17038</strain>
    </source>
</reference>
<evidence type="ECO:0000259" key="6">
    <source>
        <dbReference type="Pfam" id="PF03717"/>
    </source>
</evidence>
<evidence type="ECO:0000256" key="1">
    <source>
        <dbReference type="ARBA" id="ARBA00004370"/>
    </source>
</evidence>
<dbReference type="SUPFAM" id="SSF56519">
    <property type="entry name" value="Penicillin binding protein dimerisation domain"/>
    <property type="match status" value="1"/>
</dbReference>
<comment type="similarity">
    <text evidence="2">Belongs to the transpeptidase family.</text>
</comment>
<evidence type="ECO:0000313" key="7">
    <source>
        <dbReference type="EMBL" id="SFH35988.1"/>
    </source>
</evidence>
<gene>
    <name evidence="7" type="ORF">SAMN05660649_04887</name>
</gene>
<dbReference type="GO" id="GO:0071555">
    <property type="term" value="P:cell wall organization"/>
    <property type="evidence" value="ECO:0007669"/>
    <property type="project" value="TreeGrafter"/>
</dbReference>
<dbReference type="GO" id="GO:0005886">
    <property type="term" value="C:plasma membrane"/>
    <property type="evidence" value="ECO:0007669"/>
    <property type="project" value="TreeGrafter"/>
</dbReference>
<evidence type="ECO:0000256" key="3">
    <source>
        <dbReference type="ARBA" id="ARBA00023136"/>
    </source>
</evidence>
<dbReference type="SUPFAM" id="SSF56601">
    <property type="entry name" value="beta-lactamase/transpeptidase-like"/>
    <property type="match status" value="1"/>
</dbReference>
<proteinExistence type="inferred from homology"/>
<accession>A0A1I2ZDS3</accession>
<dbReference type="STRING" id="341036.SAMN05660649_04887"/>
<protein>
    <submittedName>
        <fullName evidence="7">Penicillin-binding protein 2</fullName>
    </submittedName>
</protein>
<dbReference type="InterPro" id="IPR050515">
    <property type="entry name" value="Beta-lactam/transpept"/>
</dbReference>
<keyword evidence="4" id="KW-1133">Transmembrane helix</keyword>
<evidence type="ECO:0000313" key="8">
    <source>
        <dbReference type="Proteomes" id="UP000199337"/>
    </source>
</evidence>
<dbReference type="GO" id="GO:0008658">
    <property type="term" value="F:penicillin binding"/>
    <property type="evidence" value="ECO:0007669"/>
    <property type="project" value="InterPro"/>
</dbReference>
<evidence type="ECO:0000256" key="4">
    <source>
        <dbReference type="SAM" id="Phobius"/>
    </source>
</evidence>
<comment type="subcellular location">
    <subcellularLocation>
        <location evidence="1">Membrane</location>
    </subcellularLocation>
</comment>
<feature type="domain" description="Penicillin-binding protein dimerisation" evidence="6">
    <location>
        <begin position="56"/>
        <end position="218"/>
    </location>
</feature>
<evidence type="ECO:0000259" key="5">
    <source>
        <dbReference type="Pfam" id="PF00905"/>
    </source>
</evidence>
<dbReference type="EMBL" id="FOOX01000027">
    <property type="protein sequence ID" value="SFH35988.1"/>
    <property type="molecule type" value="Genomic_DNA"/>
</dbReference>
<dbReference type="InterPro" id="IPR036138">
    <property type="entry name" value="PBP_dimer_sf"/>
</dbReference>
<dbReference type="Pfam" id="PF00905">
    <property type="entry name" value="Transpeptidase"/>
    <property type="match status" value="1"/>
</dbReference>
<dbReference type="InterPro" id="IPR005311">
    <property type="entry name" value="PBP_dimer"/>
</dbReference>
<name>A0A1I2ZDS3_9FIRM</name>